<keyword evidence="1" id="KW-0479">Metal-binding</keyword>
<dbReference type="EMBL" id="JYDJ01000839">
    <property type="protein sequence ID" value="KRX33312.1"/>
    <property type="molecule type" value="Genomic_DNA"/>
</dbReference>
<keyword evidence="2" id="KW-0863">Zinc-finger</keyword>
<sequence length="215" mass="23962">MVRWGSGSKPLIYRRAASRGTVSKTIGGCRLEDETARARRSQHRATADELERTRRKRISRPHSAGRYTSNSFSFAVGFAICAFRSRVIQIIFFLFLMADVPDLRLVPNCCGGMSLVYEGRAYKLKRAGRQKYWRCSKDKEGCGGAIWTNLDVTSVINRNDHMESCPKRSAEETKPIPAIYDEEASAASAEPSTFALLMGKVHDVQPLGNAIPETV</sequence>
<evidence type="ECO:0000256" key="4">
    <source>
        <dbReference type="SAM" id="MobiDB-lite"/>
    </source>
</evidence>
<dbReference type="Gene3D" id="2.20.25.240">
    <property type="match status" value="1"/>
</dbReference>
<evidence type="ECO:0000256" key="2">
    <source>
        <dbReference type="ARBA" id="ARBA00022771"/>
    </source>
</evidence>
<evidence type="ECO:0000256" key="3">
    <source>
        <dbReference type="ARBA" id="ARBA00022833"/>
    </source>
</evidence>
<evidence type="ECO:0000313" key="7">
    <source>
        <dbReference type="Proteomes" id="UP000055048"/>
    </source>
</evidence>
<comment type="caution">
    <text evidence="6">The sequence shown here is derived from an EMBL/GenBank/DDBJ whole genome shotgun (WGS) entry which is preliminary data.</text>
</comment>
<dbReference type="GO" id="GO:0008270">
    <property type="term" value="F:zinc ion binding"/>
    <property type="evidence" value="ECO:0007669"/>
    <property type="project" value="UniProtKB-KW"/>
</dbReference>
<feature type="region of interest" description="Disordered" evidence="4">
    <location>
        <begin position="36"/>
        <end position="62"/>
    </location>
</feature>
<dbReference type="AlphaFoldDB" id="A0A0V0T2Q5"/>
<gene>
    <name evidence="6" type="ORF">T05_12555</name>
</gene>
<accession>A0A0V0T2Q5</accession>
<proteinExistence type="predicted"/>
<dbReference type="InterPro" id="IPR007588">
    <property type="entry name" value="Znf_FLYWCH"/>
</dbReference>
<organism evidence="6 7">
    <name type="scientific">Trichinella murrelli</name>
    <dbReference type="NCBI Taxonomy" id="144512"/>
    <lineage>
        <taxon>Eukaryota</taxon>
        <taxon>Metazoa</taxon>
        <taxon>Ecdysozoa</taxon>
        <taxon>Nematoda</taxon>
        <taxon>Enoplea</taxon>
        <taxon>Dorylaimia</taxon>
        <taxon>Trichinellida</taxon>
        <taxon>Trichinellidae</taxon>
        <taxon>Trichinella</taxon>
    </lineage>
</organism>
<dbReference type="Proteomes" id="UP000055048">
    <property type="component" value="Unassembled WGS sequence"/>
</dbReference>
<evidence type="ECO:0000256" key="1">
    <source>
        <dbReference type="ARBA" id="ARBA00022723"/>
    </source>
</evidence>
<protein>
    <recommendedName>
        <fullName evidence="5">FLYWCH-type domain-containing protein</fullName>
    </recommendedName>
</protein>
<feature type="domain" description="FLYWCH-type" evidence="5">
    <location>
        <begin position="108"/>
        <end position="159"/>
    </location>
</feature>
<reference evidence="6 7" key="1">
    <citation type="submission" date="2015-01" db="EMBL/GenBank/DDBJ databases">
        <title>Evolution of Trichinella species and genotypes.</title>
        <authorList>
            <person name="Korhonen P.K."/>
            <person name="Edoardo P."/>
            <person name="Giuseppe L.R."/>
            <person name="Gasser R.B."/>
        </authorList>
    </citation>
    <scope>NUCLEOTIDE SEQUENCE [LARGE SCALE GENOMIC DNA]</scope>
    <source>
        <strain evidence="6">ISS417</strain>
    </source>
</reference>
<evidence type="ECO:0000313" key="6">
    <source>
        <dbReference type="EMBL" id="KRX33312.1"/>
    </source>
</evidence>
<name>A0A0V0T2Q5_9BILA</name>
<dbReference type="Pfam" id="PF04500">
    <property type="entry name" value="FLYWCH"/>
    <property type="match status" value="1"/>
</dbReference>
<keyword evidence="7" id="KW-1185">Reference proteome</keyword>
<evidence type="ECO:0000259" key="5">
    <source>
        <dbReference type="Pfam" id="PF04500"/>
    </source>
</evidence>
<keyword evidence="3" id="KW-0862">Zinc</keyword>